<evidence type="ECO:0000313" key="14">
    <source>
        <dbReference type="EMBL" id="MBA4542457.1"/>
    </source>
</evidence>
<keyword evidence="4 11" id="KW-0540">Nuclease</keyword>
<evidence type="ECO:0000256" key="12">
    <source>
        <dbReference type="NCBIfam" id="TIGR00334"/>
    </source>
</evidence>
<comment type="function">
    <text evidence="11">Required for correct processing of both the 5' and 3' ends of 5S rRNA precursor. Cleaves both sides of a double-stranded region yielding mature 5S rRNA in one step.</text>
</comment>
<reference evidence="14 15" key="1">
    <citation type="submission" date="2020-07" db="EMBL/GenBank/DDBJ databases">
        <authorList>
            <person name="Feng H."/>
        </authorList>
    </citation>
    <scope>NUCLEOTIDE SEQUENCE [LARGE SCALE GENOMIC DNA]</scope>
    <source>
        <strain evidence="15">s-11</strain>
    </source>
</reference>
<dbReference type="PANTHER" id="PTHR39156">
    <property type="entry name" value="RIBONUCLEASE M5"/>
    <property type="match status" value="1"/>
</dbReference>
<keyword evidence="5" id="KW-0479">Metal-binding</keyword>
<keyword evidence="9" id="KW-0460">Magnesium</keyword>
<comment type="catalytic activity">
    <reaction evidence="11">
        <text>Endonucleolytic cleavage of RNA, removing 21 and 42 nucleotides, respectively, from the 5'- and 3'-termini of a 5S-rRNA precursor.</text>
        <dbReference type="EC" id="3.1.26.8"/>
    </reaction>
</comment>
<dbReference type="GO" id="GO:0043822">
    <property type="term" value="F:ribonuclease M5 activity"/>
    <property type="evidence" value="ECO:0007669"/>
    <property type="project" value="UniProtKB-UniRule"/>
</dbReference>
<dbReference type="Gene3D" id="3.40.1360.10">
    <property type="match status" value="1"/>
</dbReference>
<dbReference type="PROSITE" id="PS50880">
    <property type="entry name" value="TOPRIM"/>
    <property type="match status" value="1"/>
</dbReference>
<evidence type="ECO:0000256" key="8">
    <source>
        <dbReference type="ARBA" id="ARBA00022801"/>
    </source>
</evidence>
<keyword evidence="8 11" id="KW-0378">Hydrolase</keyword>
<dbReference type="PANTHER" id="PTHR39156:SF1">
    <property type="entry name" value="RIBONUCLEASE M5"/>
    <property type="match status" value="1"/>
</dbReference>
<evidence type="ECO:0000256" key="5">
    <source>
        <dbReference type="ARBA" id="ARBA00022723"/>
    </source>
</evidence>
<sequence>MLSRPKLKEVIVVEGKNDTLAIRRAVEADTIETRGSALGEEVLAEIKRAQAKRGVIVFTDPDYAGERIRRIISENVAGVKHAFLPQSEAVGKGKIGIEHAGAEAIAKALQSVRAEWDGEEPEPPLTWEEYYELGFAGGSDSRKRRERIAERLGIGYGNAKQFYRRLQVLCISREELLQAMAAEEEGWKG</sequence>
<dbReference type="GO" id="GO:0005737">
    <property type="term" value="C:cytoplasm"/>
    <property type="evidence" value="ECO:0007669"/>
    <property type="project" value="UniProtKB-SubCell"/>
</dbReference>
<dbReference type="SMART" id="SM00493">
    <property type="entry name" value="TOPRIM"/>
    <property type="match status" value="1"/>
</dbReference>
<evidence type="ECO:0000256" key="6">
    <source>
        <dbReference type="ARBA" id="ARBA00022730"/>
    </source>
</evidence>
<gene>
    <name evidence="11 14" type="primary">rnmV</name>
    <name evidence="14" type="ORF">H1164_06015</name>
</gene>
<dbReference type="OrthoDB" id="9791329at2"/>
<feature type="domain" description="Toprim" evidence="13">
    <location>
        <begin position="8"/>
        <end position="91"/>
    </location>
</feature>
<keyword evidence="2 11" id="KW-0690">Ribosome biogenesis</keyword>
<name>A0A7W2AGR7_9BACL</name>
<evidence type="ECO:0000256" key="9">
    <source>
        <dbReference type="ARBA" id="ARBA00022842"/>
    </source>
</evidence>
<comment type="caution">
    <text evidence="14">The sequence shown here is derived from an EMBL/GenBank/DDBJ whole genome shotgun (WGS) entry which is preliminary data.</text>
</comment>
<evidence type="ECO:0000256" key="1">
    <source>
        <dbReference type="ARBA" id="ARBA00022490"/>
    </source>
</evidence>
<evidence type="ECO:0000313" key="15">
    <source>
        <dbReference type="Proteomes" id="UP000530514"/>
    </source>
</evidence>
<keyword evidence="1 11" id="KW-0963">Cytoplasm</keyword>
<keyword evidence="6 11" id="KW-0699">rRNA-binding</keyword>
<evidence type="ECO:0000259" key="13">
    <source>
        <dbReference type="PROSITE" id="PS50880"/>
    </source>
</evidence>
<dbReference type="EC" id="3.1.26.8" evidence="11 12"/>
<dbReference type="NCBIfam" id="TIGR00334">
    <property type="entry name" value="5S_RNA_mat_M5"/>
    <property type="match status" value="1"/>
</dbReference>
<keyword evidence="15" id="KW-1185">Reference proteome</keyword>
<comment type="subcellular location">
    <subcellularLocation>
        <location evidence="11">Cytoplasm</location>
    </subcellularLocation>
</comment>
<dbReference type="InterPro" id="IPR025156">
    <property type="entry name" value="RNase_M5_C"/>
</dbReference>
<dbReference type="AlphaFoldDB" id="A0A7W2AGR7"/>
<dbReference type="InterPro" id="IPR034141">
    <property type="entry name" value="TOPRIM_RNase_M5-like"/>
</dbReference>
<dbReference type="Pfam" id="PF01751">
    <property type="entry name" value="Toprim"/>
    <property type="match status" value="1"/>
</dbReference>
<dbReference type="GO" id="GO:0046872">
    <property type="term" value="F:metal ion binding"/>
    <property type="evidence" value="ECO:0007669"/>
    <property type="project" value="UniProtKB-KW"/>
</dbReference>
<dbReference type="GO" id="GO:0006364">
    <property type="term" value="P:rRNA processing"/>
    <property type="evidence" value="ECO:0007669"/>
    <property type="project" value="UniProtKB-UniRule"/>
</dbReference>
<keyword evidence="3 11" id="KW-0698">rRNA processing</keyword>
<dbReference type="Pfam" id="PF13331">
    <property type="entry name" value="DUF4093"/>
    <property type="match status" value="1"/>
</dbReference>
<proteinExistence type="inferred from homology"/>
<keyword evidence="10 11" id="KW-0694">RNA-binding</keyword>
<dbReference type="EMBL" id="JACEIP010000006">
    <property type="protein sequence ID" value="MBA4542457.1"/>
    <property type="molecule type" value="Genomic_DNA"/>
</dbReference>
<evidence type="ECO:0000256" key="2">
    <source>
        <dbReference type="ARBA" id="ARBA00022517"/>
    </source>
</evidence>
<dbReference type="FunFam" id="3.40.1360.10:FF:000006">
    <property type="entry name" value="Ribonuclease M5"/>
    <property type="match status" value="1"/>
</dbReference>
<dbReference type="InterPro" id="IPR004466">
    <property type="entry name" value="RNase_M5"/>
</dbReference>
<dbReference type="InterPro" id="IPR006171">
    <property type="entry name" value="TOPRIM_dom"/>
</dbReference>
<dbReference type="GO" id="GO:0019843">
    <property type="term" value="F:rRNA binding"/>
    <property type="evidence" value="ECO:0007669"/>
    <property type="project" value="UniProtKB-KW"/>
</dbReference>
<evidence type="ECO:0000256" key="7">
    <source>
        <dbReference type="ARBA" id="ARBA00022759"/>
    </source>
</evidence>
<dbReference type="HAMAP" id="MF_01469">
    <property type="entry name" value="RNase_M5"/>
    <property type="match status" value="1"/>
</dbReference>
<comment type="similarity">
    <text evidence="11">Belongs to the ribonuclease M5 family.</text>
</comment>
<evidence type="ECO:0000256" key="4">
    <source>
        <dbReference type="ARBA" id="ARBA00022722"/>
    </source>
</evidence>
<organism evidence="14 15">
    <name type="scientific">Thermoactinomyces daqus</name>
    <dbReference type="NCBI Taxonomy" id="1329516"/>
    <lineage>
        <taxon>Bacteria</taxon>
        <taxon>Bacillati</taxon>
        <taxon>Bacillota</taxon>
        <taxon>Bacilli</taxon>
        <taxon>Bacillales</taxon>
        <taxon>Thermoactinomycetaceae</taxon>
        <taxon>Thermoactinomyces</taxon>
    </lineage>
</organism>
<accession>A0A7W2AGR7</accession>
<dbReference type="Proteomes" id="UP000530514">
    <property type="component" value="Unassembled WGS sequence"/>
</dbReference>
<evidence type="ECO:0000256" key="3">
    <source>
        <dbReference type="ARBA" id="ARBA00022552"/>
    </source>
</evidence>
<dbReference type="CDD" id="cd01027">
    <property type="entry name" value="TOPRIM_RNase_M5_like"/>
    <property type="match status" value="1"/>
</dbReference>
<keyword evidence="7 11" id="KW-0255">Endonuclease</keyword>
<protein>
    <recommendedName>
        <fullName evidence="11 12">Ribonuclease M5</fullName>
        <ecNumber evidence="11 12">3.1.26.8</ecNumber>
    </recommendedName>
    <alternativeName>
        <fullName evidence="11">RNase M5</fullName>
    </alternativeName>
    <alternativeName>
        <fullName evidence="11">Ribosomal RNA terminal maturase M5</fullName>
    </alternativeName>
</protein>
<dbReference type="SUPFAM" id="SSF110455">
    <property type="entry name" value="Toprim domain"/>
    <property type="match status" value="1"/>
</dbReference>
<evidence type="ECO:0000256" key="11">
    <source>
        <dbReference type="HAMAP-Rule" id="MF_01469"/>
    </source>
</evidence>
<evidence type="ECO:0000256" key="10">
    <source>
        <dbReference type="ARBA" id="ARBA00022884"/>
    </source>
</evidence>